<dbReference type="Proteomes" id="UP001057498">
    <property type="component" value="Chromosome"/>
</dbReference>
<dbReference type="SUPFAM" id="SSF52540">
    <property type="entry name" value="P-loop containing nucleoside triphosphate hydrolases"/>
    <property type="match status" value="1"/>
</dbReference>
<evidence type="ECO:0000313" key="2">
    <source>
        <dbReference type="EMBL" id="BDI07200.1"/>
    </source>
</evidence>
<dbReference type="InterPro" id="IPR050678">
    <property type="entry name" value="DNA_Partitioning_ATPase"/>
</dbReference>
<evidence type="ECO:0000259" key="1">
    <source>
        <dbReference type="Pfam" id="PF01656"/>
    </source>
</evidence>
<dbReference type="NCBIfam" id="NF041546">
    <property type="entry name" value="ParA_partition"/>
    <property type="match status" value="1"/>
</dbReference>
<sequence>MTARIITVANQKGGSGKTTLAMTLAGALAGRGNRVLVVDADSQGTATQWAGAAAETAPFPATVIGLANAKGRLHQLVKPLVNDYDYVVIDCPPSVEEQASQSALLVSDVCLIPLQPTPADLWATVGAIELVEKARMVNPGLRAFGVPNRVTSTNLGKQVLDVMRENDVEFLDGKLGNRTSFQEATIRGSVPSKMGAAHRAAAAEVEAVVTELLFRLGAD</sequence>
<dbReference type="RefSeq" id="WP_251970414.1">
    <property type="nucleotide sequence ID" value="NZ_AP025730.1"/>
</dbReference>
<reference evidence="2" key="1">
    <citation type="submission" date="2022-04" db="EMBL/GenBank/DDBJ databases">
        <title>Whole genome sequence of Sphaerotilus sp. FB-5.</title>
        <authorList>
            <person name="Takeda M."/>
            <person name="Narihara S."/>
            <person name="Akimoto M."/>
            <person name="Akimoto R."/>
            <person name="Nishiyashiki S."/>
            <person name="Murakami T."/>
        </authorList>
    </citation>
    <scope>NUCLEOTIDE SEQUENCE</scope>
    <source>
        <strain evidence="2">FB-5</strain>
    </source>
</reference>
<evidence type="ECO:0000313" key="3">
    <source>
        <dbReference type="Proteomes" id="UP001057498"/>
    </source>
</evidence>
<dbReference type="EMBL" id="AP025730">
    <property type="protein sequence ID" value="BDI07200.1"/>
    <property type="molecule type" value="Genomic_DNA"/>
</dbReference>
<name>A0ABM7YRH4_9BURK</name>
<accession>A0ABM7YRH4</accession>
<protein>
    <submittedName>
        <fullName evidence="2">Chromosome partitioning protein ParA</fullName>
    </submittedName>
</protein>
<dbReference type="CDD" id="cd02042">
    <property type="entry name" value="ParAB_family"/>
    <property type="match status" value="1"/>
</dbReference>
<feature type="domain" description="CobQ/CobB/MinD/ParA nucleotide binding" evidence="1">
    <location>
        <begin position="6"/>
        <end position="189"/>
    </location>
</feature>
<dbReference type="InterPro" id="IPR048089">
    <property type="entry name" value="McdA"/>
</dbReference>
<dbReference type="PANTHER" id="PTHR13696">
    <property type="entry name" value="P-LOOP CONTAINING NUCLEOSIDE TRIPHOSPHATE HYDROLASE"/>
    <property type="match status" value="1"/>
</dbReference>
<gene>
    <name evidence="2" type="ORF">CATMQ487_41700</name>
</gene>
<dbReference type="Gene3D" id="3.40.50.300">
    <property type="entry name" value="P-loop containing nucleotide triphosphate hydrolases"/>
    <property type="match status" value="1"/>
</dbReference>
<keyword evidence="3" id="KW-1185">Reference proteome</keyword>
<dbReference type="PANTHER" id="PTHR13696:SF96">
    <property type="entry name" value="COBQ_COBB_MIND_PARA NUCLEOTIDE BINDING DOMAIN-CONTAINING PROTEIN"/>
    <property type="match status" value="1"/>
</dbReference>
<dbReference type="Pfam" id="PF01656">
    <property type="entry name" value="CbiA"/>
    <property type="match status" value="1"/>
</dbReference>
<dbReference type="PIRSF" id="PIRSF009320">
    <property type="entry name" value="Nuc_binding_HP_1000"/>
    <property type="match status" value="1"/>
</dbReference>
<dbReference type="InterPro" id="IPR002586">
    <property type="entry name" value="CobQ/CobB/MinD/ParA_Nub-bd_dom"/>
</dbReference>
<proteinExistence type="predicted"/>
<dbReference type="InterPro" id="IPR027417">
    <property type="entry name" value="P-loop_NTPase"/>
</dbReference>
<organism evidence="2 3">
    <name type="scientific">Sphaerotilus microaerophilus</name>
    <dbReference type="NCBI Taxonomy" id="2914710"/>
    <lineage>
        <taxon>Bacteria</taxon>
        <taxon>Pseudomonadati</taxon>
        <taxon>Pseudomonadota</taxon>
        <taxon>Betaproteobacteria</taxon>
        <taxon>Burkholderiales</taxon>
        <taxon>Sphaerotilaceae</taxon>
        <taxon>Sphaerotilus</taxon>
    </lineage>
</organism>